<accession>A0A7X4GL03</accession>
<dbReference type="RefSeq" id="WP_161012038.1">
    <property type="nucleotide sequence ID" value="NZ_WWCK01000001.1"/>
</dbReference>
<evidence type="ECO:0000313" key="1">
    <source>
        <dbReference type="EMBL" id="MYM65426.1"/>
    </source>
</evidence>
<protein>
    <submittedName>
        <fullName evidence="1">Uncharacterized protein</fullName>
    </submittedName>
</protein>
<evidence type="ECO:0000313" key="2">
    <source>
        <dbReference type="Proteomes" id="UP000450012"/>
    </source>
</evidence>
<comment type="caution">
    <text evidence="1">The sequence shown here is derived from an EMBL/GenBank/DDBJ whole genome shotgun (WGS) entry which is preliminary data.</text>
</comment>
<name>A0A7X4GL03_9BURK</name>
<proteinExistence type="predicted"/>
<sequence>MSTIIVSEAGTFGPFMSIQTLEDRLHADGVDFQFDVIGSYTITYPSAPVAADDPPVLVDPEVPIDEPTE</sequence>
<reference evidence="1 2" key="1">
    <citation type="submission" date="2019-12" db="EMBL/GenBank/DDBJ databases">
        <title>Novel species isolated from a subtropical stream in China.</title>
        <authorList>
            <person name="Lu H."/>
        </authorList>
    </citation>
    <scope>NUCLEOTIDE SEQUENCE [LARGE SCALE GENOMIC DNA]</scope>
    <source>
        <strain evidence="1 2">FT55W</strain>
    </source>
</reference>
<dbReference type="Proteomes" id="UP000450012">
    <property type="component" value="Unassembled WGS sequence"/>
</dbReference>
<organism evidence="1 2">
    <name type="scientific">Duganella rivi</name>
    <dbReference type="NCBI Taxonomy" id="2666083"/>
    <lineage>
        <taxon>Bacteria</taxon>
        <taxon>Pseudomonadati</taxon>
        <taxon>Pseudomonadota</taxon>
        <taxon>Betaproteobacteria</taxon>
        <taxon>Burkholderiales</taxon>
        <taxon>Oxalobacteraceae</taxon>
        <taxon>Telluria group</taxon>
        <taxon>Duganella</taxon>
    </lineage>
</organism>
<gene>
    <name evidence="1" type="ORF">GTP45_01085</name>
</gene>
<dbReference type="AlphaFoldDB" id="A0A7X4GL03"/>
<dbReference type="EMBL" id="WWCK01000001">
    <property type="protein sequence ID" value="MYM65426.1"/>
    <property type="molecule type" value="Genomic_DNA"/>
</dbReference>
<keyword evidence="2" id="KW-1185">Reference proteome</keyword>